<name>A0A2P5ADR9_PARAD</name>
<dbReference type="InterPro" id="IPR001810">
    <property type="entry name" value="F-box_dom"/>
</dbReference>
<evidence type="ECO:0000259" key="1">
    <source>
        <dbReference type="PROSITE" id="PS50181"/>
    </source>
</evidence>
<dbReference type="OrthoDB" id="906973at2759"/>
<protein>
    <submittedName>
        <fullName evidence="2">F-box domain containing protein</fullName>
    </submittedName>
</protein>
<dbReference type="Pfam" id="PF00646">
    <property type="entry name" value="F-box"/>
    <property type="match status" value="1"/>
</dbReference>
<dbReference type="SMART" id="SM00256">
    <property type="entry name" value="FBOX"/>
    <property type="match status" value="1"/>
</dbReference>
<dbReference type="PANTHER" id="PTHR31672:SF13">
    <property type="entry name" value="F-BOX PROTEIN CPR30-LIKE"/>
    <property type="match status" value="1"/>
</dbReference>
<comment type="caution">
    <text evidence="2">The sequence shown here is derived from an EMBL/GenBank/DDBJ whole genome shotgun (WGS) entry which is preliminary data.</text>
</comment>
<feature type="domain" description="F-box" evidence="1">
    <location>
        <begin position="13"/>
        <end position="59"/>
    </location>
</feature>
<gene>
    <name evidence="2" type="ORF">PanWU01x14_342620</name>
</gene>
<dbReference type="PROSITE" id="PS50181">
    <property type="entry name" value="FBOX"/>
    <property type="match status" value="1"/>
</dbReference>
<dbReference type="InterPro" id="IPR050796">
    <property type="entry name" value="SCF_F-box_component"/>
</dbReference>
<evidence type="ECO:0000313" key="2">
    <source>
        <dbReference type="EMBL" id="PON34672.1"/>
    </source>
</evidence>
<evidence type="ECO:0000313" key="3">
    <source>
        <dbReference type="Proteomes" id="UP000237105"/>
    </source>
</evidence>
<reference evidence="3" key="1">
    <citation type="submission" date="2016-06" db="EMBL/GenBank/DDBJ databases">
        <title>Parallel loss of symbiosis genes in relatives of nitrogen-fixing non-legume Parasponia.</title>
        <authorList>
            <person name="Van Velzen R."/>
            <person name="Holmer R."/>
            <person name="Bu F."/>
            <person name="Rutten L."/>
            <person name="Van Zeijl A."/>
            <person name="Liu W."/>
            <person name="Santuari L."/>
            <person name="Cao Q."/>
            <person name="Sharma T."/>
            <person name="Shen D."/>
            <person name="Roswanjaya Y."/>
            <person name="Wardhani T."/>
            <person name="Kalhor M.S."/>
            <person name="Jansen J."/>
            <person name="Van den Hoogen J."/>
            <person name="Gungor B."/>
            <person name="Hartog M."/>
            <person name="Hontelez J."/>
            <person name="Verver J."/>
            <person name="Yang W.-C."/>
            <person name="Schijlen E."/>
            <person name="Repin R."/>
            <person name="Schilthuizen M."/>
            <person name="Schranz E."/>
            <person name="Heidstra R."/>
            <person name="Miyata K."/>
            <person name="Fedorova E."/>
            <person name="Kohlen W."/>
            <person name="Bisseling T."/>
            <person name="Smit S."/>
            <person name="Geurts R."/>
        </authorList>
    </citation>
    <scope>NUCLEOTIDE SEQUENCE [LARGE SCALE GENOMIC DNA]</scope>
    <source>
        <strain evidence="3">cv. WU1-14</strain>
    </source>
</reference>
<organism evidence="2 3">
    <name type="scientific">Parasponia andersonii</name>
    <name type="common">Sponia andersonii</name>
    <dbReference type="NCBI Taxonomy" id="3476"/>
    <lineage>
        <taxon>Eukaryota</taxon>
        <taxon>Viridiplantae</taxon>
        <taxon>Streptophyta</taxon>
        <taxon>Embryophyta</taxon>
        <taxon>Tracheophyta</taxon>
        <taxon>Spermatophyta</taxon>
        <taxon>Magnoliopsida</taxon>
        <taxon>eudicotyledons</taxon>
        <taxon>Gunneridae</taxon>
        <taxon>Pentapetalae</taxon>
        <taxon>rosids</taxon>
        <taxon>fabids</taxon>
        <taxon>Rosales</taxon>
        <taxon>Cannabaceae</taxon>
        <taxon>Parasponia</taxon>
    </lineage>
</organism>
<dbReference type="PANTHER" id="PTHR31672">
    <property type="entry name" value="BNACNNG10540D PROTEIN"/>
    <property type="match status" value="1"/>
</dbReference>
<dbReference type="CDD" id="cd22157">
    <property type="entry name" value="F-box_AtFBW1-like"/>
    <property type="match status" value="1"/>
</dbReference>
<accession>A0A2P5ADR9</accession>
<dbReference type="AlphaFoldDB" id="A0A2P5ADR9"/>
<dbReference type="SUPFAM" id="SSF81383">
    <property type="entry name" value="F-box domain"/>
    <property type="match status" value="1"/>
</dbReference>
<sequence length="371" mass="43151">MEERDHHNQNNTGNRITELPLGVIENIFLRLPVKSLMILSCVCREWNSLIQNRVFIEQHVQRATPRLVRNTDLVSHPTTTARPFRCTVLTGVYWGFATWSVRQSLAVRILSVSEGLLVERHFFGEFHLYVVRNPATCKVIALPQPPGEVLGMWLKVFASTGDAKLLCKYSVPMPGNLREENYAVLEISRNIDIRNIWRLLPNRTGQTLMVSVDQEKMYFIIRVWTAENGFNLRISCFDIRTEETVVDYYFPQGVFPDVLELLPFWWDNCLAFGNVTEQQLQVLVLEKQGNQYNWIRKDPVHLGFLAHLMYKSFVPIEVISTDLWYHTKGVCKYCYSMQTLRFKDCRLLEDGKTFEYRPSLMSLEGMAPAFL</sequence>
<dbReference type="InterPro" id="IPR036047">
    <property type="entry name" value="F-box-like_dom_sf"/>
</dbReference>
<keyword evidence="3" id="KW-1185">Reference proteome</keyword>
<dbReference type="Gene3D" id="1.20.1280.50">
    <property type="match status" value="1"/>
</dbReference>
<dbReference type="EMBL" id="JXTB01000648">
    <property type="protein sequence ID" value="PON34672.1"/>
    <property type="molecule type" value="Genomic_DNA"/>
</dbReference>
<proteinExistence type="predicted"/>
<dbReference type="Proteomes" id="UP000237105">
    <property type="component" value="Unassembled WGS sequence"/>
</dbReference>